<dbReference type="SUPFAM" id="SSF50346">
    <property type="entry name" value="PRC-barrel domain"/>
    <property type="match status" value="1"/>
</dbReference>
<name>A0A917DAB2_9HYPH</name>
<dbReference type="Pfam" id="PF03967">
    <property type="entry name" value="PRCH"/>
    <property type="match status" value="1"/>
</dbReference>
<reference evidence="4" key="2">
    <citation type="submission" date="2020-09" db="EMBL/GenBank/DDBJ databases">
        <authorList>
            <person name="Sun Q."/>
            <person name="Zhou Y."/>
        </authorList>
    </citation>
    <scope>NUCLEOTIDE SEQUENCE</scope>
    <source>
        <strain evidence="4">CGMCC 1.15493</strain>
    </source>
</reference>
<evidence type="ECO:0000313" key="4">
    <source>
        <dbReference type="EMBL" id="GGD17326.1"/>
    </source>
</evidence>
<feature type="domain" description="Photosynthetic reaction centre H subunit N-terminal" evidence="2">
    <location>
        <begin position="5"/>
        <end position="135"/>
    </location>
</feature>
<dbReference type="SUPFAM" id="SSF81490">
    <property type="entry name" value="Photosystem II reaction centre subunit H, transmembrane region"/>
    <property type="match status" value="1"/>
</dbReference>
<dbReference type="InterPro" id="IPR005652">
    <property type="entry name" value="Photo_RC_H"/>
</dbReference>
<dbReference type="GO" id="GO:0030077">
    <property type="term" value="C:plasma membrane light-harvesting complex"/>
    <property type="evidence" value="ECO:0007669"/>
    <property type="project" value="InterPro"/>
</dbReference>
<dbReference type="InterPro" id="IPR015810">
    <property type="entry name" value="Photo_RC_H_N"/>
</dbReference>
<dbReference type="Gene3D" id="3.90.50.10">
    <property type="entry name" value="Photosynthetic Reaction Center, subunit H, domain 2"/>
    <property type="match status" value="1"/>
</dbReference>
<dbReference type="InterPro" id="IPR037097">
    <property type="entry name" value="Photo_RC_H_N_sf"/>
</dbReference>
<dbReference type="InterPro" id="IPR014747">
    <property type="entry name" value="Bac_photo_RC_H_C"/>
</dbReference>
<dbReference type="EMBL" id="BMJJ01000004">
    <property type="protein sequence ID" value="GGD17326.1"/>
    <property type="molecule type" value="Genomic_DNA"/>
</dbReference>
<dbReference type="Pfam" id="PF05239">
    <property type="entry name" value="PRC"/>
    <property type="match status" value="1"/>
</dbReference>
<feature type="transmembrane region" description="Helical" evidence="1">
    <location>
        <begin position="12"/>
        <end position="31"/>
    </location>
</feature>
<dbReference type="Proteomes" id="UP000613160">
    <property type="component" value="Unassembled WGS sequence"/>
</dbReference>
<proteinExistence type="predicted"/>
<evidence type="ECO:0000256" key="1">
    <source>
        <dbReference type="SAM" id="Phobius"/>
    </source>
</evidence>
<keyword evidence="5" id="KW-1185">Reference proteome</keyword>
<comment type="caution">
    <text evidence="4">The sequence shown here is derived from an EMBL/GenBank/DDBJ whole genome shotgun (WGS) entry which is preliminary data.</text>
</comment>
<gene>
    <name evidence="4" type="ORF">GCM10011335_20240</name>
</gene>
<feature type="domain" description="PRC-barrel" evidence="3">
    <location>
        <begin position="145"/>
        <end position="208"/>
    </location>
</feature>
<dbReference type="AlphaFoldDB" id="A0A917DAB2"/>
<dbReference type="InterPro" id="IPR011033">
    <property type="entry name" value="PRC_barrel-like_sf"/>
</dbReference>
<dbReference type="NCBIfam" id="TIGR01150">
    <property type="entry name" value="puhA"/>
    <property type="match status" value="1"/>
</dbReference>
<keyword evidence="1" id="KW-0812">Transmembrane</keyword>
<keyword evidence="1" id="KW-0472">Membrane</keyword>
<protein>
    <submittedName>
        <fullName evidence="4">Photosynthetic reaction center subunit H</fullName>
    </submittedName>
</protein>
<keyword evidence="1" id="KW-1133">Transmembrane helix</keyword>
<accession>A0A917DAB2</accession>
<dbReference type="Gene3D" id="4.10.540.10">
    <property type="entry name" value="Photosynthetic reaction centre, H subunit, N-terminal domain"/>
    <property type="match status" value="1"/>
</dbReference>
<evidence type="ECO:0000259" key="2">
    <source>
        <dbReference type="Pfam" id="PF03967"/>
    </source>
</evidence>
<evidence type="ECO:0000313" key="5">
    <source>
        <dbReference type="Proteomes" id="UP000613160"/>
    </source>
</evidence>
<reference evidence="4" key="1">
    <citation type="journal article" date="2014" name="Int. J. Syst. Evol. Microbiol.">
        <title>Complete genome sequence of Corynebacterium casei LMG S-19264T (=DSM 44701T), isolated from a smear-ripened cheese.</title>
        <authorList>
            <consortium name="US DOE Joint Genome Institute (JGI-PGF)"/>
            <person name="Walter F."/>
            <person name="Albersmeier A."/>
            <person name="Kalinowski J."/>
            <person name="Ruckert C."/>
        </authorList>
    </citation>
    <scope>NUCLEOTIDE SEQUENCE</scope>
    <source>
        <strain evidence="4">CGMCC 1.15493</strain>
    </source>
</reference>
<sequence length="254" mass="28044">MESNYLTSYLDVAQVTLYAFWAFFFGLIFWLRKEDRREGYPLETDPGGRFRTNHYLLMPKPKIFRLRDGSTRQAPDGQRDTRPIAARRVAKWPGAPMTPTGNPLVDGVGPAAWAERADRPDITWDGRPRIVPSRVEPHYSVASGDPDPRGLPVIAADGRLAGTVTDIWVDRAEHVVRYLEVNSGLGVGALLVPMTLAKVGRDDVKVKSVLAAHFAQAPRTKSADSVTLLEEDKASAYFTGGHLYATAGRTEAQL</sequence>
<dbReference type="GO" id="GO:0019684">
    <property type="term" value="P:photosynthesis, light reaction"/>
    <property type="evidence" value="ECO:0007669"/>
    <property type="project" value="InterPro"/>
</dbReference>
<dbReference type="InterPro" id="IPR027275">
    <property type="entry name" value="PRC-brl_dom"/>
</dbReference>
<evidence type="ECO:0000259" key="3">
    <source>
        <dbReference type="Pfam" id="PF05239"/>
    </source>
</evidence>
<dbReference type="RefSeq" id="WP_188850480.1">
    <property type="nucleotide sequence ID" value="NZ_BMJJ01000004.1"/>
</dbReference>
<organism evidence="4 5">
    <name type="scientific">Aureimonas glaciei</name>
    <dbReference type="NCBI Taxonomy" id="1776957"/>
    <lineage>
        <taxon>Bacteria</taxon>
        <taxon>Pseudomonadati</taxon>
        <taxon>Pseudomonadota</taxon>
        <taxon>Alphaproteobacteria</taxon>
        <taxon>Hyphomicrobiales</taxon>
        <taxon>Aurantimonadaceae</taxon>
        <taxon>Aureimonas</taxon>
    </lineage>
</organism>